<organism evidence="1">
    <name type="scientific">marine metagenome</name>
    <dbReference type="NCBI Taxonomy" id="408172"/>
    <lineage>
        <taxon>unclassified sequences</taxon>
        <taxon>metagenomes</taxon>
        <taxon>ecological metagenomes</taxon>
    </lineage>
</organism>
<evidence type="ECO:0000313" key="1">
    <source>
        <dbReference type="EMBL" id="SVD36178.1"/>
    </source>
</evidence>
<name>A0A382UR52_9ZZZZ</name>
<protein>
    <submittedName>
        <fullName evidence="1">Uncharacterized protein</fullName>
    </submittedName>
</protein>
<proteinExistence type="predicted"/>
<sequence>MKVGNAPNVGFWHISSITQRGGPFRYSSGIKHREDGSGRMLGLASIPAWSNRAA</sequence>
<gene>
    <name evidence="1" type="ORF">METZ01_LOCUS389032</name>
</gene>
<accession>A0A382UR52</accession>
<dbReference type="EMBL" id="UINC01145819">
    <property type="protein sequence ID" value="SVD36178.1"/>
    <property type="molecule type" value="Genomic_DNA"/>
</dbReference>
<dbReference type="AlphaFoldDB" id="A0A382UR52"/>
<reference evidence="1" key="1">
    <citation type="submission" date="2018-05" db="EMBL/GenBank/DDBJ databases">
        <authorList>
            <person name="Lanie J.A."/>
            <person name="Ng W.-L."/>
            <person name="Kazmierczak K.M."/>
            <person name="Andrzejewski T.M."/>
            <person name="Davidsen T.M."/>
            <person name="Wayne K.J."/>
            <person name="Tettelin H."/>
            <person name="Glass J.I."/>
            <person name="Rusch D."/>
            <person name="Podicherti R."/>
            <person name="Tsui H.-C.T."/>
            <person name="Winkler M.E."/>
        </authorList>
    </citation>
    <scope>NUCLEOTIDE SEQUENCE</scope>
</reference>